<evidence type="ECO:0000256" key="7">
    <source>
        <dbReference type="ARBA" id="ARBA00022763"/>
    </source>
</evidence>
<evidence type="ECO:0000256" key="2">
    <source>
        <dbReference type="ARBA" id="ARBA00004123"/>
    </source>
</evidence>
<evidence type="ECO:0000256" key="1">
    <source>
        <dbReference type="ARBA" id="ARBA00001946"/>
    </source>
</evidence>
<evidence type="ECO:0000256" key="6">
    <source>
        <dbReference type="ARBA" id="ARBA00022759"/>
    </source>
</evidence>
<accession>A0AA36JKV8</accession>
<evidence type="ECO:0000256" key="13">
    <source>
        <dbReference type="ARBA" id="ARBA00023204"/>
    </source>
</evidence>
<sequence>MGVAGLLKALSDVQQQVHISEYRGLRVGVDAYCLLHRGKLGYADALLRASPSCRSLESLGAAAGGAAQEALLRPILDLVTALRAVGAEPTLVFDGGPLPAKDATERSRRQARDAAMWRAAVSANSAPSAKLLGGAVDITPDMAAKCVQRIRSTGVSCIVAPCEADAQLAFLALNARVDVCISEDVDLLAFGCQRVLYGLDLRSGCGQELRRAELRRSKGLAPYRLDPETLADLCVLGGCDYLPSLPRLGLRTAAQLLHRGKGSVSRALQLARREGITVPSEYGRRFAEARLVFSCQAVFNDETRELQPLRPLPVSADAHCRKLLGLNLSHSAAGTQWEAFK</sequence>
<evidence type="ECO:0000256" key="12">
    <source>
        <dbReference type="ARBA" id="ARBA00023128"/>
    </source>
</evidence>
<evidence type="ECO:0000259" key="16">
    <source>
        <dbReference type="SMART" id="SM00485"/>
    </source>
</evidence>
<dbReference type="Pfam" id="PF00867">
    <property type="entry name" value="XPG_I"/>
    <property type="match status" value="1"/>
</dbReference>
<keyword evidence="12" id="KW-0496">Mitochondrion</keyword>
<dbReference type="Gene3D" id="1.10.150.20">
    <property type="entry name" value="5' to 3' exonuclease, C-terminal subdomain"/>
    <property type="match status" value="1"/>
</dbReference>
<keyword evidence="18" id="KW-1185">Reference proteome</keyword>
<dbReference type="AlphaFoldDB" id="A0AA36JKV8"/>
<evidence type="ECO:0000256" key="11">
    <source>
        <dbReference type="ARBA" id="ARBA00023125"/>
    </source>
</evidence>
<name>A0AA36JKV8_9DINO</name>
<organism evidence="17 18">
    <name type="scientific">Effrenium voratum</name>
    <dbReference type="NCBI Taxonomy" id="2562239"/>
    <lineage>
        <taxon>Eukaryota</taxon>
        <taxon>Sar</taxon>
        <taxon>Alveolata</taxon>
        <taxon>Dinophyceae</taxon>
        <taxon>Suessiales</taxon>
        <taxon>Symbiodiniaceae</taxon>
        <taxon>Effrenium</taxon>
    </lineage>
</organism>
<comment type="caution">
    <text evidence="17">The sequence shown here is derived from an EMBL/GenBank/DDBJ whole genome shotgun (WGS) entry which is preliminary data.</text>
</comment>
<reference evidence="17" key="1">
    <citation type="submission" date="2023-08" db="EMBL/GenBank/DDBJ databases">
        <authorList>
            <person name="Chen Y."/>
            <person name="Shah S."/>
            <person name="Dougan E. K."/>
            <person name="Thang M."/>
            <person name="Chan C."/>
        </authorList>
    </citation>
    <scope>NUCLEOTIDE SEQUENCE</scope>
</reference>
<comment type="cofactor">
    <cofactor evidence="1">
        <name>Mg(2+)</name>
        <dbReference type="ChEBI" id="CHEBI:18420"/>
    </cofactor>
</comment>
<keyword evidence="6" id="KW-0255">Endonuclease</keyword>
<dbReference type="SMART" id="SM00484">
    <property type="entry name" value="XPGI"/>
    <property type="match status" value="1"/>
</dbReference>
<evidence type="ECO:0000256" key="8">
    <source>
        <dbReference type="ARBA" id="ARBA00022801"/>
    </source>
</evidence>
<dbReference type="InterPro" id="IPR006086">
    <property type="entry name" value="XPG-I_dom"/>
</dbReference>
<evidence type="ECO:0000256" key="3">
    <source>
        <dbReference type="ARBA" id="ARBA00022553"/>
    </source>
</evidence>
<gene>
    <name evidence="17" type="ORF">EVOR1521_LOCUS29159</name>
</gene>
<keyword evidence="11" id="KW-0238">DNA-binding</keyword>
<evidence type="ECO:0000256" key="4">
    <source>
        <dbReference type="ARBA" id="ARBA00022722"/>
    </source>
</evidence>
<keyword evidence="5" id="KW-0479">Metal-binding</keyword>
<dbReference type="GO" id="GO:0004527">
    <property type="term" value="F:exonuclease activity"/>
    <property type="evidence" value="ECO:0007669"/>
    <property type="project" value="UniProtKB-KW"/>
</dbReference>
<keyword evidence="4" id="KW-0540">Nuclease</keyword>
<comment type="subcellular location">
    <subcellularLocation>
        <location evidence="2">Nucleus</location>
    </subcellularLocation>
</comment>
<dbReference type="PANTHER" id="PTHR11081">
    <property type="entry name" value="FLAP ENDONUCLEASE FAMILY MEMBER"/>
    <property type="match status" value="1"/>
</dbReference>
<dbReference type="PRINTS" id="PR00853">
    <property type="entry name" value="XPGRADSUPER"/>
</dbReference>
<protein>
    <recommendedName>
        <fullName evidence="19">Exonuclease 1</fullName>
    </recommendedName>
</protein>
<keyword evidence="9" id="KW-0269">Exonuclease</keyword>
<keyword evidence="7" id="KW-0227">DNA damage</keyword>
<evidence type="ECO:0000313" key="18">
    <source>
        <dbReference type="Proteomes" id="UP001178507"/>
    </source>
</evidence>
<dbReference type="SMART" id="SM00485">
    <property type="entry name" value="XPGN"/>
    <property type="match status" value="1"/>
</dbReference>
<dbReference type="InterPro" id="IPR044752">
    <property type="entry name" value="PIN-like_EXO1"/>
</dbReference>
<dbReference type="SMART" id="SM00279">
    <property type="entry name" value="HhH2"/>
    <property type="match status" value="1"/>
</dbReference>
<dbReference type="InterPro" id="IPR036279">
    <property type="entry name" value="5-3_exonuclease_C_sf"/>
</dbReference>
<dbReference type="InterPro" id="IPR008918">
    <property type="entry name" value="HhH2"/>
</dbReference>
<dbReference type="SUPFAM" id="SSF88723">
    <property type="entry name" value="PIN domain-like"/>
    <property type="match status" value="1"/>
</dbReference>
<evidence type="ECO:0000259" key="15">
    <source>
        <dbReference type="SMART" id="SM00484"/>
    </source>
</evidence>
<dbReference type="CDD" id="cd09857">
    <property type="entry name" value="PIN_EXO1"/>
    <property type="match status" value="1"/>
</dbReference>
<dbReference type="Gene3D" id="3.40.50.1010">
    <property type="entry name" value="5'-nuclease"/>
    <property type="match status" value="1"/>
</dbReference>
<dbReference type="EMBL" id="CAUJNA010003673">
    <property type="protein sequence ID" value="CAJ1407472.1"/>
    <property type="molecule type" value="Genomic_DNA"/>
</dbReference>
<keyword evidence="8" id="KW-0378">Hydrolase</keyword>
<feature type="domain" description="XPG N-terminal" evidence="16">
    <location>
        <begin position="1"/>
        <end position="115"/>
    </location>
</feature>
<keyword evidence="10" id="KW-0460">Magnesium</keyword>
<dbReference type="InterPro" id="IPR029060">
    <property type="entry name" value="PIN-like_dom_sf"/>
</dbReference>
<evidence type="ECO:0000313" key="17">
    <source>
        <dbReference type="EMBL" id="CAJ1407472.1"/>
    </source>
</evidence>
<feature type="domain" description="XPG-I" evidence="15">
    <location>
        <begin position="151"/>
        <end position="223"/>
    </location>
</feature>
<dbReference type="InterPro" id="IPR006084">
    <property type="entry name" value="XPG/Rad2"/>
</dbReference>
<evidence type="ECO:0008006" key="19">
    <source>
        <dbReference type="Google" id="ProtNLM"/>
    </source>
</evidence>
<dbReference type="SUPFAM" id="SSF47807">
    <property type="entry name" value="5' to 3' exonuclease, C-terminal subdomain"/>
    <property type="match status" value="1"/>
</dbReference>
<keyword evidence="3" id="KW-0597">Phosphoprotein</keyword>
<evidence type="ECO:0000256" key="10">
    <source>
        <dbReference type="ARBA" id="ARBA00022842"/>
    </source>
</evidence>
<dbReference type="GO" id="GO:0017108">
    <property type="term" value="F:5'-flap endonuclease activity"/>
    <property type="evidence" value="ECO:0007669"/>
    <property type="project" value="TreeGrafter"/>
</dbReference>
<dbReference type="GO" id="GO:0046872">
    <property type="term" value="F:metal ion binding"/>
    <property type="evidence" value="ECO:0007669"/>
    <property type="project" value="UniProtKB-KW"/>
</dbReference>
<dbReference type="PANTHER" id="PTHR11081:SF65">
    <property type="entry name" value="DNA DAMAGE-INDUCIBLE PROTEIN DIN7-RELATED"/>
    <property type="match status" value="1"/>
</dbReference>
<dbReference type="GO" id="GO:0003677">
    <property type="term" value="F:DNA binding"/>
    <property type="evidence" value="ECO:0007669"/>
    <property type="project" value="UniProtKB-KW"/>
</dbReference>
<evidence type="ECO:0000256" key="14">
    <source>
        <dbReference type="ARBA" id="ARBA00023242"/>
    </source>
</evidence>
<dbReference type="GO" id="GO:0006281">
    <property type="term" value="P:DNA repair"/>
    <property type="evidence" value="ECO:0007669"/>
    <property type="project" value="UniProtKB-KW"/>
</dbReference>
<dbReference type="Pfam" id="PF00752">
    <property type="entry name" value="XPG_N"/>
    <property type="match status" value="1"/>
</dbReference>
<dbReference type="InterPro" id="IPR006085">
    <property type="entry name" value="XPG_DNA_repair_N"/>
</dbReference>
<dbReference type="CDD" id="cd09901">
    <property type="entry name" value="H3TH_FEN1-like"/>
    <property type="match status" value="1"/>
</dbReference>
<proteinExistence type="predicted"/>
<evidence type="ECO:0000256" key="5">
    <source>
        <dbReference type="ARBA" id="ARBA00022723"/>
    </source>
</evidence>
<keyword evidence="13" id="KW-0234">DNA repair</keyword>
<dbReference type="FunFam" id="3.40.50.1010:FF:000111">
    <property type="entry name" value="Exonuclease 1"/>
    <property type="match status" value="1"/>
</dbReference>
<keyword evidence="14" id="KW-0539">Nucleus</keyword>
<evidence type="ECO:0000256" key="9">
    <source>
        <dbReference type="ARBA" id="ARBA00022839"/>
    </source>
</evidence>
<dbReference type="GO" id="GO:0005634">
    <property type="term" value="C:nucleus"/>
    <property type="evidence" value="ECO:0007669"/>
    <property type="project" value="UniProtKB-SubCell"/>
</dbReference>
<dbReference type="Proteomes" id="UP001178507">
    <property type="component" value="Unassembled WGS sequence"/>
</dbReference>